<comment type="caution">
    <text evidence="8">The sequence shown here is derived from an EMBL/GenBank/DDBJ whole genome shotgun (WGS) entry which is preliminary data.</text>
</comment>
<evidence type="ECO:0000313" key="8">
    <source>
        <dbReference type="EMBL" id="KKN57875.1"/>
    </source>
</evidence>
<evidence type="ECO:0000256" key="2">
    <source>
        <dbReference type="ARBA" id="ARBA00022478"/>
    </source>
</evidence>
<evidence type="ECO:0000256" key="1">
    <source>
        <dbReference type="ARBA" id="ARBA00012418"/>
    </source>
</evidence>
<accession>A0A0F9RMV7</accession>
<evidence type="ECO:0000256" key="3">
    <source>
        <dbReference type="ARBA" id="ARBA00022679"/>
    </source>
</evidence>
<dbReference type="Gene3D" id="1.10.40.90">
    <property type="match status" value="1"/>
</dbReference>
<dbReference type="GO" id="GO:0003899">
    <property type="term" value="F:DNA-directed RNA polymerase activity"/>
    <property type="evidence" value="ECO:0007669"/>
    <property type="project" value="UniProtKB-EC"/>
</dbReference>
<dbReference type="InterPro" id="IPR000722">
    <property type="entry name" value="RNA_pol_asu"/>
</dbReference>
<name>A0A0F9RMV7_9ZZZZ</name>
<comment type="catalytic activity">
    <reaction evidence="6">
        <text>RNA(n) + a ribonucleoside 5'-triphosphate = RNA(n+1) + diphosphate</text>
        <dbReference type="Rhea" id="RHEA:21248"/>
        <dbReference type="Rhea" id="RHEA-COMP:14527"/>
        <dbReference type="Rhea" id="RHEA-COMP:17342"/>
        <dbReference type="ChEBI" id="CHEBI:33019"/>
        <dbReference type="ChEBI" id="CHEBI:61557"/>
        <dbReference type="ChEBI" id="CHEBI:140395"/>
        <dbReference type="EC" id="2.7.7.6"/>
    </reaction>
</comment>
<dbReference type="AlphaFoldDB" id="A0A0F9RMV7"/>
<keyword evidence="5" id="KW-0804">Transcription</keyword>
<dbReference type="Pfam" id="PF00623">
    <property type="entry name" value="RNA_pol_Rpb1_2"/>
    <property type="match status" value="1"/>
</dbReference>
<evidence type="ECO:0000256" key="4">
    <source>
        <dbReference type="ARBA" id="ARBA00022695"/>
    </source>
</evidence>
<dbReference type="SUPFAM" id="SSF64484">
    <property type="entry name" value="beta and beta-prime subunits of DNA dependent RNA-polymerase"/>
    <property type="match status" value="1"/>
</dbReference>
<dbReference type="InterPro" id="IPR045867">
    <property type="entry name" value="DNA-dir_RpoC_beta_prime"/>
</dbReference>
<dbReference type="GO" id="GO:0006351">
    <property type="term" value="P:DNA-templated transcription"/>
    <property type="evidence" value="ECO:0007669"/>
    <property type="project" value="InterPro"/>
</dbReference>
<keyword evidence="2" id="KW-0240">DNA-directed RNA polymerase</keyword>
<keyword evidence="3" id="KW-0808">Transferase</keyword>
<reference evidence="8" key="1">
    <citation type="journal article" date="2015" name="Nature">
        <title>Complex archaea that bridge the gap between prokaryotes and eukaryotes.</title>
        <authorList>
            <person name="Spang A."/>
            <person name="Saw J.H."/>
            <person name="Jorgensen S.L."/>
            <person name="Zaremba-Niedzwiedzka K."/>
            <person name="Martijn J."/>
            <person name="Lind A.E."/>
            <person name="van Eijk R."/>
            <person name="Schleper C."/>
            <person name="Guy L."/>
            <person name="Ettema T.J."/>
        </authorList>
    </citation>
    <scope>NUCLEOTIDE SEQUENCE</scope>
</reference>
<dbReference type="EC" id="2.7.7.6" evidence="1"/>
<organism evidence="8">
    <name type="scientific">marine sediment metagenome</name>
    <dbReference type="NCBI Taxonomy" id="412755"/>
    <lineage>
        <taxon>unclassified sequences</taxon>
        <taxon>metagenomes</taxon>
        <taxon>ecological metagenomes</taxon>
    </lineage>
</organism>
<gene>
    <name evidence="8" type="ORF">LCGC14_0558080</name>
</gene>
<dbReference type="GO" id="GO:0003677">
    <property type="term" value="F:DNA binding"/>
    <property type="evidence" value="ECO:0007669"/>
    <property type="project" value="InterPro"/>
</dbReference>
<dbReference type="SMART" id="SM00663">
    <property type="entry name" value="RPOLA_N"/>
    <property type="match status" value="1"/>
</dbReference>
<keyword evidence="4" id="KW-0548">Nucleotidyltransferase</keyword>
<protein>
    <recommendedName>
        <fullName evidence="1">DNA-directed RNA polymerase</fullName>
        <ecNumber evidence="1">2.7.7.6</ecNumber>
    </recommendedName>
</protein>
<proteinExistence type="predicted"/>
<dbReference type="EMBL" id="LAZR01000785">
    <property type="protein sequence ID" value="KKN57875.1"/>
    <property type="molecule type" value="Genomic_DNA"/>
</dbReference>
<dbReference type="Gene3D" id="2.40.40.20">
    <property type="match status" value="1"/>
</dbReference>
<dbReference type="PANTHER" id="PTHR19376:SF54">
    <property type="entry name" value="DNA-DIRECTED RNA POLYMERASE SUBUNIT BETA"/>
    <property type="match status" value="1"/>
</dbReference>
<feature type="domain" description="RNA polymerase N-terminal" evidence="7">
    <location>
        <begin position="97"/>
        <end position="373"/>
    </location>
</feature>
<evidence type="ECO:0000256" key="6">
    <source>
        <dbReference type="ARBA" id="ARBA00048552"/>
    </source>
</evidence>
<sequence length="408" mass="45563">THITLDEPMPNPVMEEPIRRILGLTKKQFYDVISGKHELNEGTGPRAIKAALAKLDVSAEINRMERAVRAESGNNRDLAIKRLGYFRMLDKMNVKPAELVLSKVPVLPPNFRPITAFNNMQLVSDPNFLYLDLMNSNKDLKELKKELGREGTGEEQLQLYRAFKAIVGLGDPVAAKSQEKRVRGLLQHVFGSSPKYGMYQRRVLGAAVDTVGRGVITPNPSLNMDQVGLPENKAWVVYRPFVIRNLVRRGMKAMTAAEQLANKTDVARKALLTEMGKRPVVITRAPVLHRYGMMAAWPVLTKGNTLQIPPVVTSGFNADFDGDAMNFHVPVSDDAVRDAVDKMMPSKNLRAVSDFDVHYYPRQEFLHGLNLASTARTRNTKTFVTKADALAAYRRGELGVGDQVQIMR</sequence>
<feature type="non-terminal residue" evidence="8">
    <location>
        <position position="1"/>
    </location>
</feature>
<evidence type="ECO:0000256" key="5">
    <source>
        <dbReference type="ARBA" id="ARBA00023163"/>
    </source>
</evidence>
<dbReference type="PANTHER" id="PTHR19376">
    <property type="entry name" value="DNA-DIRECTED RNA POLYMERASE"/>
    <property type="match status" value="1"/>
</dbReference>
<evidence type="ECO:0000259" key="7">
    <source>
        <dbReference type="SMART" id="SM00663"/>
    </source>
</evidence>
<dbReference type="InterPro" id="IPR006592">
    <property type="entry name" value="RNA_pol_N"/>
</dbReference>
<dbReference type="GO" id="GO:0000428">
    <property type="term" value="C:DNA-directed RNA polymerase complex"/>
    <property type="evidence" value="ECO:0007669"/>
    <property type="project" value="UniProtKB-KW"/>
</dbReference>